<organism evidence="6 7">
    <name type="scientific">Hondaea fermentalgiana</name>
    <dbReference type="NCBI Taxonomy" id="2315210"/>
    <lineage>
        <taxon>Eukaryota</taxon>
        <taxon>Sar</taxon>
        <taxon>Stramenopiles</taxon>
        <taxon>Bigyra</taxon>
        <taxon>Labyrinthulomycetes</taxon>
        <taxon>Thraustochytrida</taxon>
        <taxon>Thraustochytriidae</taxon>
        <taxon>Hondaea</taxon>
    </lineage>
</organism>
<dbReference type="Gene3D" id="3.30.420.40">
    <property type="match status" value="2"/>
</dbReference>
<dbReference type="GO" id="GO:0005524">
    <property type="term" value="F:ATP binding"/>
    <property type="evidence" value="ECO:0007669"/>
    <property type="project" value="UniProtKB-KW"/>
</dbReference>
<dbReference type="GO" id="GO:0004594">
    <property type="term" value="F:pantothenate kinase activity"/>
    <property type="evidence" value="ECO:0007669"/>
    <property type="project" value="TreeGrafter"/>
</dbReference>
<gene>
    <name evidence="6" type="ORF">FCC1311_004552</name>
</gene>
<feature type="transmembrane region" description="Helical" evidence="5">
    <location>
        <begin position="373"/>
        <end position="395"/>
    </location>
</feature>
<dbReference type="GO" id="GO:0015937">
    <property type="term" value="P:coenzyme A biosynthetic process"/>
    <property type="evidence" value="ECO:0007669"/>
    <property type="project" value="UniProtKB-KW"/>
</dbReference>
<dbReference type="AlphaFoldDB" id="A0A2R5FZP5"/>
<dbReference type="EMBL" id="BEYU01000005">
    <property type="protein sequence ID" value="GBG24237.1"/>
    <property type="molecule type" value="Genomic_DNA"/>
</dbReference>
<comment type="caution">
    <text evidence="6">The sequence shown here is derived from an EMBL/GenBank/DDBJ whole genome shotgun (WGS) entry which is preliminary data.</text>
</comment>
<dbReference type="PANTHER" id="PTHR12280:SF20">
    <property type="entry name" value="4'-PHOSPHOPANTETHEINE PHOSPHATASE"/>
    <property type="match status" value="1"/>
</dbReference>
<keyword evidence="5" id="KW-0812">Transmembrane</keyword>
<dbReference type="PANTHER" id="PTHR12280">
    <property type="entry name" value="PANTOTHENATE KINASE"/>
    <property type="match status" value="1"/>
</dbReference>
<protein>
    <submittedName>
        <fullName evidence="6">Pantothenate kinase 1</fullName>
    </submittedName>
</protein>
<evidence type="ECO:0000256" key="2">
    <source>
        <dbReference type="ARBA" id="ARBA00022840"/>
    </source>
</evidence>
<feature type="region of interest" description="Disordered" evidence="4">
    <location>
        <begin position="1"/>
        <end position="58"/>
    </location>
</feature>
<dbReference type="Gene3D" id="3.30.420.510">
    <property type="match status" value="1"/>
</dbReference>
<dbReference type="InParanoid" id="A0A2R5FZP5"/>
<dbReference type="InterPro" id="IPR043129">
    <property type="entry name" value="ATPase_NBD"/>
</dbReference>
<keyword evidence="6" id="KW-0418">Kinase</keyword>
<feature type="region of interest" description="Disordered" evidence="4">
    <location>
        <begin position="430"/>
        <end position="449"/>
    </location>
</feature>
<evidence type="ECO:0000256" key="5">
    <source>
        <dbReference type="SAM" id="Phobius"/>
    </source>
</evidence>
<evidence type="ECO:0000313" key="6">
    <source>
        <dbReference type="EMBL" id="GBG24237.1"/>
    </source>
</evidence>
<keyword evidence="6" id="KW-0808">Transferase</keyword>
<dbReference type="OrthoDB" id="275583at2759"/>
<dbReference type="Proteomes" id="UP000241890">
    <property type="component" value="Unassembled WGS sequence"/>
</dbReference>
<keyword evidence="7" id="KW-1185">Reference proteome</keyword>
<dbReference type="InterPro" id="IPR004567">
    <property type="entry name" value="Type_II_PanK"/>
</dbReference>
<dbReference type="Gene3D" id="6.10.10.60">
    <property type="match status" value="1"/>
</dbReference>
<dbReference type="Pfam" id="PF03630">
    <property type="entry name" value="Fumble"/>
    <property type="match status" value="1"/>
</dbReference>
<feature type="transmembrane region" description="Helical" evidence="5">
    <location>
        <begin position="407"/>
        <end position="424"/>
    </location>
</feature>
<keyword evidence="5" id="KW-0472">Membrane</keyword>
<proteinExistence type="predicted"/>
<evidence type="ECO:0000313" key="7">
    <source>
        <dbReference type="Proteomes" id="UP000241890"/>
    </source>
</evidence>
<feature type="compositionally biased region" description="Basic and acidic residues" evidence="4">
    <location>
        <begin position="31"/>
        <end position="47"/>
    </location>
</feature>
<keyword evidence="1" id="KW-0547">Nucleotide-binding</keyword>
<dbReference type="GO" id="GO:0005634">
    <property type="term" value="C:nucleus"/>
    <property type="evidence" value="ECO:0007669"/>
    <property type="project" value="TreeGrafter"/>
</dbReference>
<sequence length="608" mass="67035">MASDDEEQDPNTASSPLSEVVGAVASAARGRRVDDRGGSNADERDSSNSRPTSPVRKRQYSYSDLGFTSWDEKPLTWDAGMTLGLDFGGTLSKIVFFEPKEVPGYANPLADFLLKRTTYGHSGERDTHLSFYSEKLGGRLHFISFETSRTHGAIQLLKKLEGHNIRRVHATGGGAYKFSQLIKDELGIRLLKQDELETVVRGIIFTLLEHPNSECYSYEANLDDLNESAREGRHHGVSHDALSYEMRRVPRPMPVESGSFFPLLVVNIGSGVSIINVTSPSSFKRVSGTAVGGATYYGLCKLLCRCDGFKEAMDLAELGDSRDVNLTVQDIYGGSYELAGLSGEITASFFGKAAAARGRVRTKRSRKRRYVSYLERLSLVIIALLVANLLVGSYVSFTAGSFDLRDLILVLLPGGMAYLVFWSTEAKMTSSHPPDDRPPAADPPLHSMRGPTDKATLFEEADIARALVVMVAQNVTQIAFLNARLHKSKRVLFTGNFLRHNRIALRALSSMMQNWSRGSIQALFMEHEGYFGAIGTFLYSIDKSTHQQPDDEDMDNDTNSQESGGDEASEEEIDVVQDLLFRGAFPRRRTAKLDVSSEGPRAAQPTES</sequence>
<dbReference type="GO" id="GO:0005829">
    <property type="term" value="C:cytosol"/>
    <property type="evidence" value="ECO:0007669"/>
    <property type="project" value="TreeGrafter"/>
</dbReference>
<name>A0A2R5FZP5_9STRA</name>
<accession>A0A2R5FZP5</accession>
<reference evidence="6 7" key="1">
    <citation type="submission" date="2017-12" db="EMBL/GenBank/DDBJ databases">
        <title>Sequencing, de novo assembly and annotation of complete genome of a new Thraustochytrid species, strain FCC1311.</title>
        <authorList>
            <person name="Sedici K."/>
            <person name="Godart F."/>
            <person name="Aiese Cigliano R."/>
            <person name="Sanseverino W."/>
            <person name="Barakat M."/>
            <person name="Ortet P."/>
            <person name="Marechal E."/>
            <person name="Cagnac O."/>
            <person name="Amato A."/>
        </authorList>
    </citation>
    <scope>NUCLEOTIDE SEQUENCE [LARGE SCALE GENOMIC DNA]</scope>
</reference>
<keyword evidence="2" id="KW-0067">ATP-binding</keyword>
<dbReference type="CDD" id="cd24122">
    <property type="entry name" value="ASKHA_NBD_PanK-II_Pank1-like"/>
    <property type="match status" value="1"/>
</dbReference>
<keyword evidence="3" id="KW-0173">Coenzyme A biosynthesis</keyword>
<evidence type="ECO:0000256" key="4">
    <source>
        <dbReference type="SAM" id="MobiDB-lite"/>
    </source>
</evidence>
<evidence type="ECO:0000256" key="1">
    <source>
        <dbReference type="ARBA" id="ARBA00022741"/>
    </source>
</evidence>
<keyword evidence="5" id="KW-1133">Transmembrane helix</keyword>
<feature type="region of interest" description="Disordered" evidence="4">
    <location>
        <begin position="545"/>
        <end position="572"/>
    </location>
</feature>
<evidence type="ECO:0000256" key="3">
    <source>
        <dbReference type="ARBA" id="ARBA00022993"/>
    </source>
</evidence>
<dbReference type="FunCoup" id="A0A2R5FZP5">
    <property type="interactions" value="45"/>
</dbReference>
<dbReference type="SUPFAM" id="SSF53067">
    <property type="entry name" value="Actin-like ATPase domain"/>
    <property type="match status" value="2"/>
</dbReference>